<dbReference type="Gene3D" id="3.40.630.30">
    <property type="match status" value="1"/>
</dbReference>
<evidence type="ECO:0000313" key="6">
    <source>
        <dbReference type="Proteomes" id="UP001501000"/>
    </source>
</evidence>
<dbReference type="InterPro" id="IPR051531">
    <property type="entry name" value="N-acetyltransferase"/>
</dbReference>
<reference evidence="6" key="1">
    <citation type="journal article" date="2019" name="Int. J. Syst. Evol. Microbiol.">
        <title>The Global Catalogue of Microorganisms (GCM) 10K type strain sequencing project: providing services to taxonomists for standard genome sequencing and annotation.</title>
        <authorList>
            <consortium name="The Broad Institute Genomics Platform"/>
            <consortium name="The Broad Institute Genome Sequencing Center for Infectious Disease"/>
            <person name="Wu L."/>
            <person name="Ma J."/>
        </authorList>
    </citation>
    <scope>NUCLEOTIDE SEQUENCE [LARGE SCALE GENOMIC DNA]</scope>
    <source>
        <strain evidence="6">JCM 16956</strain>
    </source>
</reference>
<organism evidence="5 6">
    <name type="scientific">Streptomyces gulbargensis</name>
    <dbReference type="NCBI Taxonomy" id="364901"/>
    <lineage>
        <taxon>Bacteria</taxon>
        <taxon>Bacillati</taxon>
        <taxon>Actinomycetota</taxon>
        <taxon>Actinomycetes</taxon>
        <taxon>Kitasatosporales</taxon>
        <taxon>Streptomycetaceae</taxon>
        <taxon>Streptomyces</taxon>
    </lineage>
</organism>
<dbReference type="Pfam" id="PF13302">
    <property type="entry name" value="Acetyltransf_3"/>
    <property type="match status" value="1"/>
</dbReference>
<keyword evidence="2" id="KW-0012">Acyltransferase</keyword>
<dbReference type="PANTHER" id="PTHR43792:SF8">
    <property type="entry name" value="[RIBOSOMAL PROTEIN US5]-ALANINE N-ACETYLTRANSFERASE"/>
    <property type="match status" value="1"/>
</dbReference>
<accession>A0ABP7L7Q0</accession>
<keyword evidence="6" id="KW-1185">Reference proteome</keyword>
<name>A0ABP7L7Q0_9ACTN</name>
<proteinExistence type="inferred from homology"/>
<feature type="domain" description="N-acetyltransferase" evidence="4">
    <location>
        <begin position="1"/>
        <end position="152"/>
    </location>
</feature>
<dbReference type="InterPro" id="IPR016181">
    <property type="entry name" value="Acyl_CoA_acyltransferase"/>
</dbReference>
<evidence type="ECO:0000259" key="4">
    <source>
        <dbReference type="PROSITE" id="PS51186"/>
    </source>
</evidence>
<dbReference type="Proteomes" id="UP001501000">
    <property type="component" value="Unassembled WGS sequence"/>
</dbReference>
<dbReference type="InterPro" id="IPR000182">
    <property type="entry name" value="GNAT_dom"/>
</dbReference>
<dbReference type="PROSITE" id="PS51186">
    <property type="entry name" value="GNAT"/>
    <property type="match status" value="1"/>
</dbReference>
<protein>
    <recommendedName>
        <fullName evidence="4">N-acetyltransferase domain-containing protein</fullName>
    </recommendedName>
</protein>
<evidence type="ECO:0000256" key="2">
    <source>
        <dbReference type="ARBA" id="ARBA00023315"/>
    </source>
</evidence>
<evidence type="ECO:0000256" key="3">
    <source>
        <dbReference type="ARBA" id="ARBA00038502"/>
    </source>
</evidence>
<gene>
    <name evidence="5" type="ORF">GCM10022244_03200</name>
</gene>
<dbReference type="SUPFAM" id="SSF55729">
    <property type="entry name" value="Acyl-CoA N-acyltransferases (Nat)"/>
    <property type="match status" value="1"/>
</dbReference>
<sequence>MLRALTPEDAAEYYAVLDRNRDHLSRLGDHREESAATPAWVRARLGEPPGRDLRYGIRLGGALIGRIDLLAVRPPAYGTGYWLDRSHVGAGFASAACAALYDHARRSLGATEIYAGVTHGNDRSTALLTRLGFEQVTVFEEYTRFRLRLTPGGPFRGVGEAEGTGGARGAG</sequence>
<evidence type="ECO:0000256" key="1">
    <source>
        <dbReference type="ARBA" id="ARBA00022679"/>
    </source>
</evidence>
<keyword evidence="1" id="KW-0808">Transferase</keyword>
<dbReference type="EMBL" id="BAABAJ010000001">
    <property type="protein sequence ID" value="GAA3896420.1"/>
    <property type="molecule type" value="Genomic_DNA"/>
</dbReference>
<evidence type="ECO:0000313" key="5">
    <source>
        <dbReference type="EMBL" id="GAA3896420.1"/>
    </source>
</evidence>
<comment type="caution">
    <text evidence="5">The sequence shown here is derived from an EMBL/GenBank/DDBJ whole genome shotgun (WGS) entry which is preliminary data.</text>
</comment>
<comment type="similarity">
    <text evidence="3">Belongs to the acetyltransferase family. RimJ subfamily.</text>
</comment>
<dbReference type="PANTHER" id="PTHR43792">
    <property type="entry name" value="GNAT FAMILY, PUTATIVE (AFU_ORTHOLOGUE AFUA_3G00765)-RELATED-RELATED"/>
    <property type="match status" value="1"/>
</dbReference>